<dbReference type="SUPFAM" id="SSF81324">
    <property type="entry name" value="Voltage-gated potassium channels"/>
    <property type="match status" value="1"/>
</dbReference>
<evidence type="ECO:0000313" key="4">
    <source>
        <dbReference type="Proteomes" id="UP001363010"/>
    </source>
</evidence>
<reference evidence="3 4" key="1">
    <citation type="submission" date="2024-03" db="EMBL/GenBank/DDBJ databases">
        <title>Novel species of the genus Variovorax.</title>
        <authorList>
            <person name="Liu Q."/>
            <person name="Xin Y.-H."/>
        </authorList>
    </citation>
    <scope>NUCLEOTIDE SEQUENCE [LARGE SCALE GENOMIC DNA]</scope>
    <source>
        <strain evidence="3 4">KACC 18501</strain>
    </source>
</reference>
<feature type="transmembrane region" description="Helical" evidence="1">
    <location>
        <begin position="20"/>
        <end position="43"/>
    </location>
</feature>
<evidence type="ECO:0000313" key="3">
    <source>
        <dbReference type="EMBL" id="MEJ8824727.1"/>
    </source>
</evidence>
<dbReference type="PANTHER" id="PTHR18966">
    <property type="entry name" value="IONOTROPIC GLUTAMATE RECEPTOR"/>
    <property type="match status" value="1"/>
</dbReference>
<keyword evidence="1" id="KW-0472">Membrane</keyword>
<dbReference type="InterPro" id="IPR015683">
    <property type="entry name" value="Ionotropic_Glu_rcpt"/>
</dbReference>
<comment type="caution">
    <text evidence="3">The sequence shown here is derived from an EMBL/GenBank/DDBJ whole genome shotgun (WGS) entry which is preliminary data.</text>
</comment>
<dbReference type="Proteomes" id="UP001363010">
    <property type="component" value="Unassembled WGS sequence"/>
</dbReference>
<name>A0ABU8W3U4_9BURK</name>
<dbReference type="Pfam" id="PF00497">
    <property type="entry name" value="SBP_bac_3"/>
    <property type="match status" value="1"/>
</dbReference>
<protein>
    <submittedName>
        <fullName evidence="3">Transporter substrate-binding domain-containing protein</fullName>
    </submittedName>
</protein>
<gene>
    <name evidence="3" type="ORF">WKW80_22255</name>
</gene>
<dbReference type="Gene3D" id="3.40.190.10">
    <property type="entry name" value="Periplasmic binding protein-like II"/>
    <property type="match status" value="2"/>
</dbReference>
<dbReference type="SMART" id="SM00062">
    <property type="entry name" value="PBPb"/>
    <property type="match status" value="1"/>
</dbReference>
<dbReference type="EMBL" id="JBBKZV010000016">
    <property type="protein sequence ID" value="MEJ8824727.1"/>
    <property type="molecule type" value="Genomic_DNA"/>
</dbReference>
<accession>A0ABU8W3U4</accession>
<evidence type="ECO:0000256" key="1">
    <source>
        <dbReference type="SAM" id="Phobius"/>
    </source>
</evidence>
<feature type="domain" description="Solute-binding protein family 3/N-terminal" evidence="2">
    <location>
        <begin position="68"/>
        <end position="241"/>
    </location>
</feature>
<evidence type="ECO:0000259" key="2">
    <source>
        <dbReference type="SMART" id="SM00062"/>
    </source>
</evidence>
<keyword evidence="1" id="KW-0812">Transmembrane</keyword>
<dbReference type="InterPro" id="IPR001638">
    <property type="entry name" value="Solute-binding_3/MltF_N"/>
</dbReference>
<keyword evidence="4" id="KW-1185">Reference proteome</keyword>
<organism evidence="3 4">
    <name type="scientific">Variovorax humicola</name>
    <dbReference type="NCBI Taxonomy" id="1769758"/>
    <lineage>
        <taxon>Bacteria</taxon>
        <taxon>Pseudomonadati</taxon>
        <taxon>Pseudomonadota</taxon>
        <taxon>Betaproteobacteria</taxon>
        <taxon>Burkholderiales</taxon>
        <taxon>Comamonadaceae</taxon>
        <taxon>Variovorax</taxon>
    </lineage>
</organism>
<proteinExistence type="predicted"/>
<sequence>MVSATEKSPLFASLQSFPWLALGELFGVAAILIFVLANVLLLIERRHRNPSFQKSYPRALGEGLWGIMLIFSTGEHGDREGSRAWKRVAVGAMWLLGVVLVAQLTATVTSTQTVQRLQTGIQDENDLPGKTIATVTGTVAADYLTQRGLPFVPMTDGPDAIRLLAQGDVKAVVFDAPTLQYWAATLGNGAVRVVGPIFRPQKYGIAVAEGSALRKPINEALLEIYDDGTYEKLYAKWFPKGK</sequence>
<dbReference type="SUPFAM" id="SSF53850">
    <property type="entry name" value="Periplasmic binding protein-like II"/>
    <property type="match status" value="1"/>
</dbReference>
<feature type="transmembrane region" description="Helical" evidence="1">
    <location>
        <begin position="88"/>
        <end position="106"/>
    </location>
</feature>
<keyword evidence="1" id="KW-1133">Transmembrane helix</keyword>